<dbReference type="GO" id="GO:0034605">
    <property type="term" value="P:cellular response to heat"/>
    <property type="evidence" value="ECO:0007669"/>
    <property type="project" value="TreeGrafter"/>
</dbReference>
<feature type="compositionally biased region" description="Polar residues" evidence="11">
    <location>
        <begin position="321"/>
        <end position="334"/>
    </location>
</feature>
<evidence type="ECO:0000256" key="8">
    <source>
        <dbReference type="ARBA" id="ARBA00023242"/>
    </source>
</evidence>
<protein>
    <submittedName>
        <fullName evidence="13">Heat shock factor (HSF)-type, DNA-binding</fullName>
    </submittedName>
</protein>
<dbReference type="Proteomes" id="UP000245207">
    <property type="component" value="Unassembled WGS sequence"/>
</dbReference>
<proteinExistence type="inferred from homology"/>
<evidence type="ECO:0000313" key="13">
    <source>
        <dbReference type="EMBL" id="PWA98784.1"/>
    </source>
</evidence>
<accession>A0A2U1QL96</accession>
<dbReference type="InterPro" id="IPR036390">
    <property type="entry name" value="WH_DNA-bd_sf"/>
</dbReference>
<evidence type="ECO:0000256" key="4">
    <source>
        <dbReference type="ARBA" id="ARBA00023015"/>
    </source>
</evidence>
<keyword evidence="3" id="KW-0597">Phosphoprotein</keyword>
<gene>
    <name evidence="13" type="ORF">CTI12_AA014680</name>
</gene>
<comment type="caution">
    <text evidence="13">The sequence shown here is derived from an EMBL/GenBank/DDBJ whole genome shotgun (WGS) entry which is preliminary data.</text>
</comment>
<name>A0A2U1QL96_ARTAN</name>
<dbReference type="EMBL" id="PKPP01000049">
    <property type="protein sequence ID" value="PWA98784.1"/>
    <property type="molecule type" value="Genomic_DNA"/>
</dbReference>
<dbReference type="FunFam" id="1.10.10.10:FF:000037">
    <property type="entry name" value="Heat stress transcription factor B-4"/>
    <property type="match status" value="1"/>
</dbReference>
<evidence type="ECO:0000256" key="5">
    <source>
        <dbReference type="ARBA" id="ARBA00023016"/>
    </source>
</evidence>
<dbReference type="Gene3D" id="1.10.10.10">
    <property type="entry name" value="Winged helix-like DNA-binding domain superfamily/Winged helix DNA-binding domain"/>
    <property type="match status" value="1"/>
</dbReference>
<keyword evidence="14" id="KW-1185">Reference proteome</keyword>
<evidence type="ECO:0000313" key="14">
    <source>
        <dbReference type="Proteomes" id="UP000245207"/>
    </source>
</evidence>
<dbReference type="OrthoDB" id="60033at2759"/>
<keyword evidence="5 13" id="KW-0346">Stress response</keyword>
<evidence type="ECO:0000256" key="7">
    <source>
        <dbReference type="ARBA" id="ARBA00023163"/>
    </source>
</evidence>
<keyword evidence="7" id="KW-0804">Transcription</keyword>
<feature type="region of interest" description="Disordered" evidence="11">
    <location>
        <begin position="181"/>
        <end position="215"/>
    </location>
</feature>
<evidence type="ECO:0000256" key="9">
    <source>
        <dbReference type="RuleBase" id="RU004020"/>
    </source>
</evidence>
<dbReference type="GO" id="GO:0005634">
    <property type="term" value="C:nucleus"/>
    <property type="evidence" value="ECO:0007669"/>
    <property type="project" value="UniProtKB-SubCell"/>
</dbReference>
<evidence type="ECO:0000256" key="1">
    <source>
        <dbReference type="ARBA" id="ARBA00004123"/>
    </source>
</evidence>
<dbReference type="STRING" id="35608.A0A2U1QL96"/>
<feature type="compositionally biased region" description="Polar residues" evidence="11">
    <location>
        <begin position="345"/>
        <end position="357"/>
    </location>
</feature>
<reference evidence="13 14" key="1">
    <citation type="journal article" date="2018" name="Mol. Plant">
        <title>The genome of Artemisia annua provides insight into the evolution of Asteraceae family and artemisinin biosynthesis.</title>
        <authorList>
            <person name="Shen Q."/>
            <person name="Zhang L."/>
            <person name="Liao Z."/>
            <person name="Wang S."/>
            <person name="Yan T."/>
            <person name="Shi P."/>
            <person name="Liu M."/>
            <person name="Fu X."/>
            <person name="Pan Q."/>
            <person name="Wang Y."/>
            <person name="Lv Z."/>
            <person name="Lu X."/>
            <person name="Zhang F."/>
            <person name="Jiang W."/>
            <person name="Ma Y."/>
            <person name="Chen M."/>
            <person name="Hao X."/>
            <person name="Li L."/>
            <person name="Tang Y."/>
            <person name="Lv G."/>
            <person name="Zhou Y."/>
            <person name="Sun X."/>
            <person name="Brodelius P.E."/>
            <person name="Rose J.K.C."/>
            <person name="Tang K."/>
        </authorList>
    </citation>
    <scope>NUCLEOTIDE SEQUENCE [LARGE SCALE GENOMIC DNA]</scope>
    <source>
        <strain evidence="14">cv. Huhao1</strain>
        <tissue evidence="13">Leaf</tissue>
    </source>
</reference>
<dbReference type="PRINTS" id="PR00056">
    <property type="entry name" value="HSFDOMAIN"/>
</dbReference>
<dbReference type="GO" id="GO:0000978">
    <property type="term" value="F:RNA polymerase II cis-regulatory region sequence-specific DNA binding"/>
    <property type="evidence" value="ECO:0007669"/>
    <property type="project" value="TreeGrafter"/>
</dbReference>
<dbReference type="PANTHER" id="PTHR10015:SF377">
    <property type="entry name" value="HEAT STRESS TRANSCRIPTION FACTOR A-5"/>
    <property type="match status" value="1"/>
</dbReference>
<feature type="compositionally biased region" description="Polar residues" evidence="11">
    <location>
        <begin position="390"/>
        <end position="403"/>
    </location>
</feature>
<evidence type="ECO:0000256" key="2">
    <source>
        <dbReference type="ARBA" id="ARBA00011233"/>
    </source>
</evidence>
<dbReference type="SMART" id="SM00415">
    <property type="entry name" value="HSF"/>
    <property type="match status" value="1"/>
</dbReference>
<dbReference type="PANTHER" id="PTHR10015">
    <property type="entry name" value="HEAT SHOCK TRANSCRIPTION FACTOR"/>
    <property type="match status" value="1"/>
</dbReference>
<comment type="similarity">
    <text evidence="9">Belongs to the HSF family.</text>
</comment>
<dbReference type="InterPro" id="IPR000232">
    <property type="entry name" value="HSF_DNA-bd"/>
</dbReference>
<sequence>MVDDNTTDEIVSWSTRENSFVVWNPPEFARVLLPMYFKHNNFSSFIRQLNTYGFRKIDPEKWEFANEDFLKDKKHLLKNIHRRKPVHSHSTPQTSTVDPERAAFEEEIEKLTREKTSLEKNLLRYKQQQPASKLQLEDLTHRVNSMEQRQENLLTFLKKAAHNPEFVEHLAQKLESMDFSADNKKRRLPKSRIFPEDGVVDNHSPQSPSRPDFGNVSHHEFSGKLRLELSPAVSDINFVSNSTQSSNEDGGSTQIRLSEGCTRTTELTPDRLLELSDTCASFGFNRGSSLTRKTSPALDTNEETEGHPSCQLNLTLASSVSQINPSQDNDTIPQSFEDIGKPPSENVSSNHKTTNNAVPAASTAVPARVNDVFWEQFLTERPGSSDVEDTSSNLKSTTTTPSNEQDDRRSGHGSHGNSSNLQNLTL</sequence>
<organism evidence="13 14">
    <name type="scientific">Artemisia annua</name>
    <name type="common">Sweet wormwood</name>
    <dbReference type="NCBI Taxonomy" id="35608"/>
    <lineage>
        <taxon>Eukaryota</taxon>
        <taxon>Viridiplantae</taxon>
        <taxon>Streptophyta</taxon>
        <taxon>Embryophyta</taxon>
        <taxon>Tracheophyta</taxon>
        <taxon>Spermatophyta</taxon>
        <taxon>Magnoliopsida</taxon>
        <taxon>eudicotyledons</taxon>
        <taxon>Gunneridae</taxon>
        <taxon>Pentapetalae</taxon>
        <taxon>asterids</taxon>
        <taxon>campanulids</taxon>
        <taxon>Asterales</taxon>
        <taxon>Asteraceae</taxon>
        <taxon>Asteroideae</taxon>
        <taxon>Anthemideae</taxon>
        <taxon>Artemisiinae</taxon>
        <taxon>Artemisia</taxon>
    </lineage>
</organism>
<feature type="coiled-coil region" evidence="10">
    <location>
        <begin position="101"/>
        <end position="128"/>
    </location>
</feature>
<dbReference type="PROSITE" id="PS00434">
    <property type="entry name" value="HSF_DOMAIN"/>
    <property type="match status" value="1"/>
</dbReference>
<dbReference type="GO" id="GO:0006357">
    <property type="term" value="P:regulation of transcription by RNA polymerase II"/>
    <property type="evidence" value="ECO:0007669"/>
    <property type="project" value="TreeGrafter"/>
</dbReference>
<dbReference type="Pfam" id="PF00447">
    <property type="entry name" value="HSF_DNA-bind"/>
    <property type="match status" value="1"/>
</dbReference>
<feature type="region of interest" description="Disordered" evidence="11">
    <location>
        <begin position="380"/>
        <end position="426"/>
    </location>
</feature>
<feature type="region of interest" description="Disordered" evidence="11">
    <location>
        <begin position="321"/>
        <end position="363"/>
    </location>
</feature>
<dbReference type="SUPFAM" id="SSF46785">
    <property type="entry name" value="Winged helix' DNA-binding domain"/>
    <property type="match status" value="1"/>
</dbReference>
<evidence type="ECO:0000256" key="3">
    <source>
        <dbReference type="ARBA" id="ARBA00022553"/>
    </source>
</evidence>
<keyword evidence="6 13" id="KW-0238">DNA-binding</keyword>
<dbReference type="InterPro" id="IPR036388">
    <property type="entry name" value="WH-like_DNA-bd_sf"/>
</dbReference>
<evidence type="ECO:0000256" key="11">
    <source>
        <dbReference type="SAM" id="MobiDB-lite"/>
    </source>
</evidence>
<comment type="subunit">
    <text evidence="2">Homotrimer.</text>
</comment>
<dbReference type="GO" id="GO:0003700">
    <property type="term" value="F:DNA-binding transcription factor activity"/>
    <property type="evidence" value="ECO:0007669"/>
    <property type="project" value="InterPro"/>
</dbReference>
<comment type="subcellular location">
    <subcellularLocation>
        <location evidence="1">Nucleus</location>
    </subcellularLocation>
</comment>
<dbReference type="AlphaFoldDB" id="A0A2U1QL96"/>
<keyword evidence="8" id="KW-0539">Nucleus</keyword>
<evidence type="ECO:0000259" key="12">
    <source>
        <dbReference type="PROSITE" id="PS00434"/>
    </source>
</evidence>
<evidence type="ECO:0000256" key="10">
    <source>
        <dbReference type="SAM" id="Coils"/>
    </source>
</evidence>
<feature type="domain" description="HSF-type DNA-binding" evidence="12">
    <location>
        <begin position="33"/>
        <end position="57"/>
    </location>
</feature>
<keyword evidence="4" id="KW-0805">Transcription regulation</keyword>
<evidence type="ECO:0000256" key="6">
    <source>
        <dbReference type="ARBA" id="ARBA00023125"/>
    </source>
</evidence>
<keyword evidence="10" id="KW-0175">Coiled coil</keyword>